<evidence type="ECO:0000259" key="1">
    <source>
        <dbReference type="Pfam" id="PF05685"/>
    </source>
</evidence>
<dbReference type="Pfam" id="PF05685">
    <property type="entry name" value="Uma2"/>
    <property type="match status" value="1"/>
</dbReference>
<gene>
    <name evidence="2" type="ORF">DSM106972_004070</name>
</gene>
<proteinExistence type="predicted"/>
<dbReference type="OrthoDB" id="509866at2"/>
<evidence type="ECO:0000313" key="3">
    <source>
        <dbReference type="Proteomes" id="UP000271624"/>
    </source>
</evidence>
<evidence type="ECO:0000313" key="2">
    <source>
        <dbReference type="EMBL" id="RUT09912.1"/>
    </source>
</evidence>
<name>A0A3S1CT00_9CYAN</name>
<reference evidence="2" key="1">
    <citation type="submission" date="2018-12" db="EMBL/GenBank/DDBJ databases">
        <authorList>
            <person name="Will S."/>
            <person name="Neumann-Schaal M."/>
            <person name="Henke P."/>
        </authorList>
    </citation>
    <scope>NUCLEOTIDE SEQUENCE</scope>
    <source>
        <strain evidence="2">PCC 7102</strain>
    </source>
</reference>
<dbReference type="InterPro" id="IPR011335">
    <property type="entry name" value="Restrct_endonuc-II-like"/>
</dbReference>
<sequence length="194" mass="22340">MTISTITAKRFTIEEYERLAQLGFFQENDRVELIKGEIISMAAKGTPHAVCETRLERELNKLIGERATLRSQLPIIIPDSSEPEPDRVIAKNRNDDYLNSHPTSEDILLLIEISDSTLKFDQDVKLPLYAEAGIKYYWVFNLADNHLEMYSDAIQHLQGKFTYRRKEILLPNETVIIPCFPDLTLDLSKVFPNI</sequence>
<dbReference type="Proteomes" id="UP000271624">
    <property type="component" value="Unassembled WGS sequence"/>
</dbReference>
<dbReference type="AlphaFoldDB" id="A0A3S1CT00"/>
<dbReference type="EMBL" id="RSCL01000001">
    <property type="protein sequence ID" value="RUT09912.1"/>
    <property type="molecule type" value="Genomic_DNA"/>
</dbReference>
<comment type="caution">
    <text evidence="2">The sequence shown here is derived from an EMBL/GenBank/DDBJ whole genome shotgun (WGS) entry which is preliminary data.</text>
</comment>
<dbReference type="SUPFAM" id="SSF52980">
    <property type="entry name" value="Restriction endonuclease-like"/>
    <property type="match status" value="1"/>
</dbReference>
<dbReference type="PANTHER" id="PTHR35400:SF1">
    <property type="entry name" value="SLR1083 PROTEIN"/>
    <property type="match status" value="1"/>
</dbReference>
<dbReference type="Gene3D" id="3.90.1570.10">
    <property type="entry name" value="tt1808, chain A"/>
    <property type="match status" value="1"/>
</dbReference>
<dbReference type="InterPro" id="IPR012296">
    <property type="entry name" value="Nuclease_put_TT1808"/>
</dbReference>
<keyword evidence="3" id="KW-1185">Reference proteome</keyword>
<dbReference type="CDD" id="cd06260">
    <property type="entry name" value="DUF820-like"/>
    <property type="match status" value="1"/>
</dbReference>
<reference evidence="2" key="2">
    <citation type="journal article" date="2019" name="Genome Biol. Evol.">
        <title>Day and night: Metabolic profiles and evolutionary relationships of six axenic non-marine cyanobacteria.</title>
        <authorList>
            <person name="Will S.E."/>
            <person name="Henke P."/>
            <person name="Boedeker C."/>
            <person name="Huang S."/>
            <person name="Brinkmann H."/>
            <person name="Rohde M."/>
            <person name="Jarek M."/>
            <person name="Friedl T."/>
            <person name="Seufert S."/>
            <person name="Schumacher M."/>
            <person name="Overmann J."/>
            <person name="Neumann-Schaal M."/>
            <person name="Petersen J."/>
        </authorList>
    </citation>
    <scope>NUCLEOTIDE SEQUENCE [LARGE SCALE GENOMIC DNA]</scope>
    <source>
        <strain evidence="2">PCC 7102</strain>
    </source>
</reference>
<feature type="domain" description="Putative restriction endonuclease" evidence="1">
    <location>
        <begin position="14"/>
        <end position="187"/>
    </location>
</feature>
<dbReference type="RefSeq" id="WP_127078350.1">
    <property type="nucleotide sequence ID" value="NZ_RSCL01000001.1"/>
</dbReference>
<dbReference type="InterPro" id="IPR008538">
    <property type="entry name" value="Uma2"/>
</dbReference>
<dbReference type="PANTHER" id="PTHR35400">
    <property type="entry name" value="SLR1083 PROTEIN"/>
    <property type="match status" value="1"/>
</dbReference>
<organism evidence="2 3">
    <name type="scientific">Dulcicalothrix desertica PCC 7102</name>
    <dbReference type="NCBI Taxonomy" id="232991"/>
    <lineage>
        <taxon>Bacteria</taxon>
        <taxon>Bacillati</taxon>
        <taxon>Cyanobacteriota</taxon>
        <taxon>Cyanophyceae</taxon>
        <taxon>Nostocales</taxon>
        <taxon>Calotrichaceae</taxon>
        <taxon>Dulcicalothrix</taxon>
    </lineage>
</organism>
<accession>A0A3S1CT00</accession>
<protein>
    <recommendedName>
        <fullName evidence="1">Putative restriction endonuclease domain-containing protein</fullName>
    </recommendedName>
</protein>